<protein>
    <submittedName>
        <fullName evidence="1">Uncharacterized protein</fullName>
    </submittedName>
</protein>
<organism evidence="1">
    <name type="scientific">hydrocarbon metagenome</name>
    <dbReference type="NCBI Taxonomy" id="938273"/>
    <lineage>
        <taxon>unclassified sequences</taxon>
        <taxon>metagenomes</taxon>
        <taxon>ecological metagenomes</taxon>
    </lineage>
</organism>
<accession>A0A0W8FGG4</accession>
<evidence type="ECO:0000313" key="1">
    <source>
        <dbReference type="EMBL" id="KUG19990.1"/>
    </source>
</evidence>
<comment type="caution">
    <text evidence="1">The sequence shown here is derived from an EMBL/GenBank/DDBJ whole genome shotgun (WGS) entry which is preliminary data.</text>
</comment>
<name>A0A0W8FGG4_9ZZZZ</name>
<reference evidence="1" key="1">
    <citation type="journal article" date="2015" name="Proc. Natl. Acad. Sci. U.S.A.">
        <title>Networks of energetic and metabolic interactions define dynamics in microbial communities.</title>
        <authorList>
            <person name="Embree M."/>
            <person name="Liu J.K."/>
            <person name="Al-Bassam M.M."/>
            <person name="Zengler K."/>
        </authorList>
    </citation>
    <scope>NUCLEOTIDE SEQUENCE</scope>
</reference>
<dbReference type="AlphaFoldDB" id="A0A0W8FGG4"/>
<gene>
    <name evidence="1" type="ORF">ASZ90_010277</name>
</gene>
<sequence length="99" mass="11695">MSCNLPPEALFVLDVLYKGRHFRPDAGYHSEKLSKIYTKKFPERTFLALDDTVRLLMNEGYISQIPKKKVKYYISDRKKTIFALKSHNFNVVDGRFHRL</sequence>
<proteinExistence type="predicted"/>
<dbReference type="EMBL" id="LNQE01001237">
    <property type="protein sequence ID" value="KUG19990.1"/>
    <property type="molecule type" value="Genomic_DNA"/>
</dbReference>